<keyword evidence="1" id="KW-1133">Transmembrane helix</keyword>
<gene>
    <name evidence="2" type="ORF">POM88_007350</name>
</gene>
<reference evidence="2" key="1">
    <citation type="submission" date="2023-02" db="EMBL/GenBank/DDBJ databases">
        <title>Genome of toxic invasive species Heracleum sosnowskyi carries increased number of genes despite the absence of recent whole-genome duplications.</title>
        <authorList>
            <person name="Schelkunov M."/>
            <person name="Shtratnikova V."/>
            <person name="Makarenko M."/>
            <person name="Klepikova A."/>
            <person name="Omelchenko D."/>
            <person name="Novikova G."/>
            <person name="Obukhova E."/>
            <person name="Bogdanov V."/>
            <person name="Penin A."/>
            <person name="Logacheva M."/>
        </authorList>
    </citation>
    <scope>NUCLEOTIDE SEQUENCE</scope>
    <source>
        <strain evidence="2">Hsosn_3</strain>
        <tissue evidence="2">Leaf</tissue>
    </source>
</reference>
<reference evidence="2" key="2">
    <citation type="submission" date="2023-05" db="EMBL/GenBank/DDBJ databases">
        <authorList>
            <person name="Schelkunov M.I."/>
        </authorList>
    </citation>
    <scope>NUCLEOTIDE SEQUENCE</scope>
    <source>
        <strain evidence="2">Hsosn_3</strain>
        <tissue evidence="2">Leaf</tissue>
    </source>
</reference>
<keyword evidence="3" id="KW-1185">Reference proteome</keyword>
<dbReference type="EMBL" id="JAUIZM010000002">
    <property type="protein sequence ID" value="KAK1397487.1"/>
    <property type="molecule type" value="Genomic_DNA"/>
</dbReference>
<dbReference type="Pfam" id="PF15159">
    <property type="entry name" value="PIG-Y"/>
    <property type="match status" value="1"/>
</dbReference>
<keyword evidence="2" id="KW-0328">Glycosyltransferase</keyword>
<dbReference type="PANTHER" id="PTHR36485:SF1">
    <property type="entry name" value="TRANSMEMBRANE PROTEIN"/>
    <property type="match status" value="1"/>
</dbReference>
<evidence type="ECO:0000313" key="2">
    <source>
        <dbReference type="EMBL" id="KAK1397487.1"/>
    </source>
</evidence>
<comment type="caution">
    <text evidence="2">The sequence shown here is derived from an EMBL/GenBank/DDBJ whole genome shotgun (WGS) entry which is preliminary data.</text>
</comment>
<keyword evidence="1" id="KW-0472">Membrane</keyword>
<name>A0AAD8N664_9APIA</name>
<dbReference type="Proteomes" id="UP001237642">
    <property type="component" value="Unassembled WGS sequence"/>
</dbReference>
<feature type="transmembrane region" description="Helical" evidence="1">
    <location>
        <begin position="95"/>
        <end position="115"/>
    </location>
</feature>
<evidence type="ECO:0000256" key="1">
    <source>
        <dbReference type="SAM" id="Phobius"/>
    </source>
</evidence>
<keyword evidence="1" id="KW-0812">Transmembrane</keyword>
<dbReference type="PANTHER" id="PTHR36485">
    <property type="entry name" value="OS01G0939000 PROTEIN"/>
    <property type="match status" value="1"/>
</dbReference>
<accession>A0AAD8N664</accession>
<protein>
    <submittedName>
        <fullName evidence="2">Phosphatidylinositol N-acetylglucosaminyltransferase subunit Y</fullName>
    </submittedName>
</protein>
<feature type="transmembrane region" description="Helical" evidence="1">
    <location>
        <begin position="46"/>
        <end position="74"/>
    </location>
</feature>
<dbReference type="GO" id="GO:0016757">
    <property type="term" value="F:glycosyltransferase activity"/>
    <property type="evidence" value="ECO:0007669"/>
    <property type="project" value="UniProtKB-KW"/>
</dbReference>
<sequence length="124" mass="14238">MCEISIFSRIRHQQLMSLMEIGNSHIIYPPSSDHLYCQQAPEFESYIWLACSVQGLIMVFVGSFTFLGFLYAAIISKLLPPSENSIVAAIQNDRYYCFLVPLTLPIIIVAVYFHWLSMKLFKHA</sequence>
<keyword evidence="2" id="KW-0808">Transferase</keyword>
<dbReference type="InterPro" id="IPR029164">
    <property type="entry name" value="PIG-Y"/>
</dbReference>
<evidence type="ECO:0000313" key="3">
    <source>
        <dbReference type="Proteomes" id="UP001237642"/>
    </source>
</evidence>
<organism evidence="2 3">
    <name type="scientific">Heracleum sosnowskyi</name>
    <dbReference type="NCBI Taxonomy" id="360622"/>
    <lineage>
        <taxon>Eukaryota</taxon>
        <taxon>Viridiplantae</taxon>
        <taxon>Streptophyta</taxon>
        <taxon>Embryophyta</taxon>
        <taxon>Tracheophyta</taxon>
        <taxon>Spermatophyta</taxon>
        <taxon>Magnoliopsida</taxon>
        <taxon>eudicotyledons</taxon>
        <taxon>Gunneridae</taxon>
        <taxon>Pentapetalae</taxon>
        <taxon>asterids</taxon>
        <taxon>campanulids</taxon>
        <taxon>Apiales</taxon>
        <taxon>Apiaceae</taxon>
        <taxon>Apioideae</taxon>
        <taxon>apioid superclade</taxon>
        <taxon>Tordylieae</taxon>
        <taxon>Tordyliinae</taxon>
        <taxon>Heracleum</taxon>
    </lineage>
</organism>
<dbReference type="AlphaFoldDB" id="A0AAD8N664"/>
<proteinExistence type="predicted"/>